<dbReference type="SUPFAM" id="SSF47090">
    <property type="entry name" value="PGBD-like"/>
    <property type="match status" value="1"/>
</dbReference>
<dbReference type="InterPro" id="IPR024079">
    <property type="entry name" value="MetalloPept_cat_dom_sf"/>
</dbReference>
<dbReference type="PANTHER" id="PTHR10201:SF291">
    <property type="entry name" value="MATRIX METALLOPROTEINASE 1, ISOFORM C-RELATED"/>
    <property type="match status" value="1"/>
</dbReference>
<evidence type="ECO:0000256" key="4">
    <source>
        <dbReference type="ARBA" id="ARBA00023049"/>
    </source>
</evidence>
<keyword evidence="4" id="KW-0482">Metalloprotease</keyword>
<dbReference type="AlphaFoldDB" id="A0A4C1YRZ3"/>
<evidence type="ECO:0000313" key="6">
    <source>
        <dbReference type="Proteomes" id="UP000299102"/>
    </source>
</evidence>
<dbReference type="InterPro" id="IPR027417">
    <property type="entry name" value="P-loop_NTPase"/>
</dbReference>
<sequence>MSSVFVNGSRFAEPNSCDRPIVNKTLKSHFGIILMTTRLAGPKEVPKIGDVNQLPFIDGLNLFEMEYIRTNLVVMVAMDVAYALNEVEKESLIVQGFEKVKVSRVLTIHEAQNLTYEGTIIGLTTAKQKLHDSTPHAVVAITCHTVSCIYYTDDGGDVIDRFVNRALATTDKKVYEKNTKMAVPNKDRKVMDVLEDRQDGFLDLYKTTSYPLNVILPAPTAKAKAGGTVPSDMVELGDGCIIVVLVSWCHGKHYLEKFGYLKVGRPEMANLVHGDSVQELEDDFRIAIKTLQEFGGIEVTGEIDEATKELLKKKRCGRPDREVDLEDGHRKKRFAVQGEKWKHTNLSWSPPLVLVPLTGNKTGSAISRRVYESPAPELRGGSHHRAVRTTGNVTVYVNRQVSHTT</sequence>
<keyword evidence="4" id="KW-0378">Hydrolase</keyword>
<comment type="similarity">
    <text evidence="2">Belongs to the peptidase M10A family.</text>
</comment>
<dbReference type="GO" id="GO:0005615">
    <property type="term" value="C:extracellular space"/>
    <property type="evidence" value="ECO:0007669"/>
    <property type="project" value="TreeGrafter"/>
</dbReference>
<comment type="caution">
    <text evidence="5">The sequence shown here is derived from an EMBL/GenBank/DDBJ whole genome shotgun (WGS) entry which is preliminary data.</text>
</comment>
<dbReference type="STRING" id="151549.A0A4C1YRZ3"/>
<evidence type="ECO:0000313" key="5">
    <source>
        <dbReference type="EMBL" id="GBP77743.1"/>
    </source>
</evidence>
<dbReference type="Gene3D" id="3.40.50.300">
    <property type="entry name" value="P-loop containing nucleotide triphosphate hydrolases"/>
    <property type="match status" value="1"/>
</dbReference>
<dbReference type="GO" id="GO:0030574">
    <property type="term" value="P:collagen catabolic process"/>
    <property type="evidence" value="ECO:0007669"/>
    <property type="project" value="TreeGrafter"/>
</dbReference>
<organism evidence="5 6">
    <name type="scientific">Eumeta variegata</name>
    <name type="common">Bagworm moth</name>
    <name type="synonym">Eumeta japonica</name>
    <dbReference type="NCBI Taxonomy" id="151549"/>
    <lineage>
        <taxon>Eukaryota</taxon>
        <taxon>Metazoa</taxon>
        <taxon>Ecdysozoa</taxon>
        <taxon>Arthropoda</taxon>
        <taxon>Hexapoda</taxon>
        <taxon>Insecta</taxon>
        <taxon>Pterygota</taxon>
        <taxon>Neoptera</taxon>
        <taxon>Endopterygota</taxon>
        <taxon>Lepidoptera</taxon>
        <taxon>Glossata</taxon>
        <taxon>Ditrysia</taxon>
        <taxon>Tineoidea</taxon>
        <taxon>Psychidae</taxon>
        <taxon>Oiketicinae</taxon>
        <taxon>Eumeta</taxon>
    </lineage>
</organism>
<dbReference type="Proteomes" id="UP000299102">
    <property type="component" value="Unassembled WGS sequence"/>
</dbReference>
<name>A0A4C1YRZ3_EUMVA</name>
<keyword evidence="3" id="KW-0732">Signal</keyword>
<comment type="cofactor">
    <cofactor evidence="1">
        <name>Zn(2+)</name>
        <dbReference type="ChEBI" id="CHEBI:29105"/>
    </cofactor>
</comment>
<dbReference type="Gene3D" id="3.40.390.10">
    <property type="entry name" value="Collagenase (Catalytic Domain)"/>
    <property type="match status" value="1"/>
</dbReference>
<reference evidence="5 6" key="1">
    <citation type="journal article" date="2019" name="Commun. Biol.">
        <title>The bagworm genome reveals a unique fibroin gene that provides high tensile strength.</title>
        <authorList>
            <person name="Kono N."/>
            <person name="Nakamura H."/>
            <person name="Ohtoshi R."/>
            <person name="Tomita M."/>
            <person name="Numata K."/>
            <person name="Arakawa K."/>
        </authorList>
    </citation>
    <scope>NUCLEOTIDE SEQUENCE [LARGE SCALE GENOMIC DNA]</scope>
</reference>
<dbReference type="InterPro" id="IPR036365">
    <property type="entry name" value="PGBD-like_sf"/>
</dbReference>
<evidence type="ECO:0000256" key="3">
    <source>
        <dbReference type="ARBA" id="ARBA00022729"/>
    </source>
</evidence>
<accession>A0A4C1YRZ3</accession>
<dbReference type="PANTHER" id="PTHR10201">
    <property type="entry name" value="MATRIX METALLOPROTEINASE"/>
    <property type="match status" value="1"/>
</dbReference>
<evidence type="ECO:0000256" key="2">
    <source>
        <dbReference type="ARBA" id="ARBA00010370"/>
    </source>
</evidence>
<dbReference type="GO" id="GO:0030198">
    <property type="term" value="P:extracellular matrix organization"/>
    <property type="evidence" value="ECO:0007669"/>
    <property type="project" value="TreeGrafter"/>
</dbReference>
<dbReference type="EMBL" id="BGZK01001344">
    <property type="protein sequence ID" value="GBP77743.1"/>
    <property type="molecule type" value="Genomic_DNA"/>
</dbReference>
<evidence type="ECO:0000256" key="1">
    <source>
        <dbReference type="ARBA" id="ARBA00001947"/>
    </source>
</evidence>
<dbReference type="OrthoDB" id="406838at2759"/>
<protein>
    <submittedName>
        <fullName evidence="5">Matrix metalloproteinase-16</fullName>
    </submittedName>
</protein>
<dbReference type="GO" id="GO:0004222">
    <property type="term" value="F:metalloendopeptidase activity"/>
    <property type="evidence" value="ECO:0007669"/>
    <property type="project" value="TreeGrafter"/>
</dbReference>
<keyword evidence="4" id="KW-0645">Protease</keyword>
<keyword evidence="6" id="KW-1185">Reference proteome</keyword>
<proteinExistence type="inferred from homology"/>
<gene>
    <name evidence="5" type="primary">MMP16</name>
    <name evidence="5" type="ORF">EVAR_55408_1</name>
</gene>